<keyword evidence="6 9" id="KW-0133">Cell shape</keyword>
<evidence type="ECO:0000256" key="5">
    <source>
        <dbReference type="ARBA" id="ARBA00022801"/>
    </source>
</evidence>
<keyword evidence="13" id="KW-0449">Lipoprotein</keyword>
<evidence type="ECO:0000256" key="6">
    <source>
        <dbReference type="ARBA" id="ARBA00022960"/>
    </source>
</evidence>
<dbReference type="GO" id="GO:0071972">
    <property type="term" value="F:peptidoglycan L,D-transpeptidase activity"/>
    <property type="evidence" value="ECO:0007669"/>
    <property type="project" value="TreeGrafter"/>
</dbReference>
<keyword evidence="5" id="KW-0378">Hydrolase</keyword>
<dbReference type="GO" id="GO:0005576">
    <property type="term" value="C:extracellular region"/>
    <property type="evidence" value="ECO:0007669"/>
    <property type="project" value="TreeGrafter"/>
</dbReference>
<dbReference type="EMBL" id="FMBM01000001">
    <property type="protein sequence ID" value="SCC78664.1"/>
    <property type="molecule type" value="Genomic_DNA"/>
</dbReference>
<dbReference type="GO" id="GO:0018104">
    <property type="term" value="P:peptidoglycan-protein cross-linking"/>
    <property type="evidence" value="ECO:0007669"/>
    <property type="project" value="TreeGrafter"/>
</dbReference>
<accession>A0A0P8A3P2</accession>
<dbReference type="PROSITE" id="PS51257">
    <property type="entry name" value="PROKAR_LIPOPROTEIN"/>
    <property type="match status" value="1"/>
</dbReference>
<dbReference type="EMBL" id="LJSX01000003">
    <property type="protein sequence ID" value="KPQ12091.1"/>
    <property type="molecule type" value="Genomic_DNA"/>
</dbReference>
<dbReference type="InterPro" id="IPR005490">
    <property type="entry name" value="LD_TPept_cat_dom"/>
</dbReference>
<dbReference type="STRING" id="1653334.GA0071312_0421"/>
<dbReference type="InterPro" id="IPR050979">
    <property type="entry name" value="LD-transpeptidase"/>
</dbReference>
<keyword evidence="4" id="KW-0808">Transferase</keyword>
<evidence type="ECO:0000313" key="12">
    <source>
        <dbReference type="EMBL" id="KPQ12091.1"/>
    </source>
</evidence>
<proteinExistence type="inferred from homology"/>
<comment type="pathway">
    <text evidence="1 9">Cell wall biogenesis; peptidoglycan biosynthesis.</text>
</comment>
<dbReference type="GO" id="GO:0008360">
    <property type="term" value="P:regulation of cell shape"/>
    <property type="evidence" value="ECO:0007669"/>
    <property type="project" value="UniProtKB-UniRule"/>
</dbReference>
<dbReference type="UniPathway" id="UPA00219"/>
<evidence type="ECO:0000256" key="8">
    <source>
        <dbReference type="ARBA" id="ARBA00023316"/>
    </source>
</evidence>
<dbReference type="GO" id="GO:0016757">
    <property type="term" value="F:glycosyltransferase activity"/>
    <property type="evidence" value="ECO:0007669"/>
    <property type="project" value="UniProtKB-KW"/>
</dbReference>
<dbReference type="AlphaFoldDB" id="A0A0P8A3P2"/>
<evidence type="ECO:0000256" key="2">
    <source>
        <dbReference type="ARBA" id="ARBA00005992"/>
    </source>
</evidence>
<keyword evidence="3" id="KW-0328">Glycosyltransferase</keyword>
<sequence length="227" mass="24897">MIASRALKGLARIATARLSLLAALGLLVAACQPHEPNPAIQADTGHLNAWYSGLMADDPYDVPLVNKALLDRKFHRQRVDYPGREAPGTIVVDIDNRFLYLVEDGGKAMRYGIGVGRNGFAWRGDARIARTGVWPNWSPTDNMRRIDPSLPVHMEGGIENPLGARALYLYQGSRDTLFRIHGTNEPWSIGEAVSSGCVRLLNEDIVDLYNRVQVGARVTVRRGGLGA</sequence>
<reference evidence="12 14" key="1">
    <citation type="submission" date="2015-09" db="EMBL/GenBank/DDBJ databases">
        <title>Identification and resolution of microdiversity through metagenomic sequencing of parallel consortia.</title>
        <authorList>
            <person name="Nelson W.C."/>
            <person name="Romine M.F."/>
            <person name="Lindemann S.R."/>
        </authorList>
    </citation>
    <scope>NUCLEOTIDE SEQUENCE [LARGE SCALE GENOMIC DNA]</scope>
    <source>
        <strain evidence="12">HL-109</strain>
    </source>
</reference>
<feature type="chain" id="PRO_5006147622" evidence="10">
    <location>
        <begin position="23"/>
        <end position="227"/>
    </location>
</feature>
<evidence type="ECO:0000256" key="1">
    <source>
        <dbReference type="ARBA" id="ARBA00004752"/>
    </source>
</evidence>
<dbReference type="Proteomes" id="UP000050497">
    <property type="component" value="Unassembled WGS sequence"/>
</dbReference>
<gene>
    <name evidence="13" type="ORF">GA0071312_0421</name>
    <name evidence="12" type="ORF">HLUCCO17_02730</name>
</gene>
<evidence type="ECO:0000256" key="10">
    <source>
        <dbReference type="SAM" id="SignalP"/>
    </source>
</evidence>
<keyword evidence="15" id="KW-1185">Reference proteome</keyword>
<evidence type="ECO:0000256" key="4">
    <source>
        <dbReference type="ARBA" id="ARBA00022679"/>
    </source>
</evidence>
<evidence type="ECO:0000256" key="7">
    <source>
        <dbReference type="ARBA" id="ARBA00022984"/>
    </source>
</evidence>
<evidence type="ECO:0000256" key="9">
    <source>
        <dbReference type="PROSITE-ProRule" id="PRU01373"/>
    </source>
</evidence>
<dbReference type="PANTHER" id="PTHR30582:SF24">
    <property type="entry name" value="L,D-TRANSPEPTIDASE ERFK_SRFK-RELATED"/>
    <property type="match status" value="1"/>
</dbReference>
<evidence type="ECO:0000313" key="15">
    <source>
        <dbReference type="Proteomes" id="UP000182800"/>
    </source>
</evidence>
<feature type="domain" description="L,D-TPase catalytic" evidence="11">
    <location>
        <begin position="88"/>
        <end position="221"/>
    </location>
</feature>
<keyword evidence="7 9" id="KW-0573">Peptidoglycan synthesis</keyword>
<dbReference type="RefSeq" id="WP_074443420.1">
    <property type="nucleotide sequence ID" value="NZ_FMBM01000001.1"/>
</dbReference>
<feature type="active site" description="Proton donor/acceptor" evidence="9">
    <location>
        <position position="181"/>
    </location>
</feature>
<dbReference type="InterPro" id="IPR038063">
    <property type="entry name" value="Transpep_catalytic_dom"/>
</dbReference>
<dbReference type="FunFam" id="2.40.440.10:FF:000002">
    <property type="entry name" value="L,D-transpeptidase ErfK/SrfK"/>
    <property type="match status" value="1"/>
</dbReference>
<comment type="caution">
    <text evidence="12">The sequence shown here is derived from an EMBL/GenBank/DDBJ whole genome shotgun (WGS) entry which is preliminary data.</text>
</comment>
<feature type="signal peptide" evidence="10">
    <location>
        <begin position="1"/>
        <end position="22"/>
    </location>
</feature>
<evidence type="ECO:0000313" key="14">
    <source>
        <dbReference type="Proteomes" id="UP000050497"/>
    </source>
</evidence>
<evidence type="ECO:0000256" key="3">
    <source>
        <dbReference type="ARBA" id="ARBA00022676"/>
    </source>
</evidence>
<reference evidence="13 15" key="2">
    <citation type="submission" date="2016-08" db="EMBL/GenBank/DDBJ databases">
        <authorList>
            <person name="Varghese N."/>
            <person name="Submissions Spin"/>
        </authorList>
    </citation>
    <scope>NUCLEOTIDE SEQUENCE [LARGE SCALE GENOMIC DNA]</scope>
    <source>
        <strain evidence="13 15">HL-109</strain>
    </source>
</reference>
<dbReference type="Gene3D" id="2.40.440.10">
    <property type="entry name" value="L,D-transpeptidase catalytic domain-like"/>
    <property type="match status" value="1"/>
</dbReference>
<feature type="active site" description="Nucleophile" evidence="9">
    <location>
        <position position="197"/>
    </location>
</feature>
<dbReference type="PANTHER" id="PTHR30582">
    <property type="entry name" value="L,D-TRANSPEPTIDASE"/>
    <property type="match status" value="1"/>
</dbReference>
<dbReference type="CDD" id="cd16913">
    <property type="entry name" value="YkuD_like"/>
    <property type="match status" value="1"/>
</dbReference>
<dbReference type="Pfam" id="PF03734">
    <property type="entry name" value="YkuD"/>
    <property type="match status" value="1"/>
</dbReference>
<dbReference type="OrthoDB" id="8478453at2"/>
<dbReference type="GO" id="GO:0071555">
    <property type="term" value="P:cell wall organization"/>
    <property type="evidence" value="ECO:0007669"/>
    <property type="project" value="UniProtKB-UniRule"/>
</dbReference>
<dbReference type="SUPFAM" id="SSF141523">
    <property type="entry name" value="L,D-transpeptidase catalytic domain-like"/>
    <property type="match status" value="1"/>
</dbReference>
<evidence type="ECO:0000259" key="11">
    <source>
        <dbReference type="PROSITE" id="PS52029"/>
    </source>
</evidence>
<dbReference type="PROSITE" id="PS52029">
    <property type="entry name" value="LD_TPASE"/>
    <property type="match status" value="1"/>
</dbReference>
<protein>
    <submittedName>
        <fullName evidence="13">Lipoprotein-anchoring transpeptidase ErfK/SrfK</fullName>
    </submittedName>
</protein>
<comment type="similarity">
    <text evidence="2">Belongs to the YkuD family.</text>
</comment>
<keyword evidence="8 9" id="KW-0961">Cell wall biogenesis/degradation</keyword>
<organism evidence="12 14">
    <name type="scientific">Saliniramus fredricksonii</name>
    <dbReference type="NCBI Taxonomy" id="1653334"/>
    <lineage>
        <taxon>Bacteria</taxon>
        <taxon>Pseudomonadati</taxon>
        <taxon>Pseudomonadota</taxon>
        <taxon>Alphaproteobacteria</taxon>
        <taxon>Hyphomicrobiales</taxon>
        <taxon>Salinarimonadaceae</taxon>
        <taxon>Saliniramus</taxon>
    </lineage>
</organism>
<name>A0A0P8A3P2_9HYPH</name>
<dbReference type="Proteomes" id="UP000182800">
    <property type="component" value="Unassembled WGS sequence"/>
</dbReference>
<evidence type="ECO:0000313" key="13">
    <source>
        <dbReference type="EMBL" id="SCC78664.1"/>
    </source>
</evidence>
<keyword evidence="10" id="KW-0732">Signal</keyword>
<dbReference type="PATRIC" id="fig|1653334.4.peg.3146"/>